<organism evidence="7 8">
    <name type="scientific">Elizabethkingia meningoseptica</name>
    <name type="common">Chryseobacterium meningosepticum</name>
    <dbReference type="NCBI Taxonomy" id="238"/>
    <lineage>
        <taxon>Bacteria</taxon>
        <taxon>Pseudomonadati</taxon>
        <taxon>Bacteroidota</taxon>
        <taxon>Flavobacteriia</taxon>
        <taxon>Flavobacteriales</taxon>
        <taxon>Weeksellaceae</taxon>
        <taxon>Elizabethkingia</taxon>
    </lineage>
</organism>
<evidence type="ECO:0000256" key="4">
    <source>
        <dbReference type="ARBA" id="ARBA00022989"/>
    </source>
</evidence>
<sequence>MSVVARQSFKYSVIGYFGFLLGTLSAIFVFPRDMAYYGKLRYVLSAAEVVLPFIVFGLSYANVKFYLHTQKQGKQQNLLSLSMLVVVFNFVLFLLLLFLVNVINPGLKTGNMFKDFWDYKAVIIPLVLILSLSQVYNKYISNYKRIVVPNFFENIFPKVANLGAFILFFYMGVPEVPSLVFFLGIFALGLLGYHIYLNKLEKFKPDFSLDYIRKDNLWKDVLNYGFYGFLGNIGNYLSFRIAGVMIPGYLDFKDNGVYGTLIAVTSILTVPQMGLYNISAPMINKHLENNEMEELNVFHQKTSLSLLFLGLVLFSCVLVGFPYLTNFMPNGQALRQAEPVLWITGIGLVLDLATGFNGQIISMSRYYRYNIVVTLLLAVVNIALNFYFLKYTGLGLVGVALATAISLALYNVAKVVFNYWKFRVHPFSFEMLFAVVLCFLVVSVVILLPETKSNLFNLFYKPAVVLVLIAAANHYMKIISLDKYLNKDFFKSISKFK</sequence>
<feature type="transmembrane region" description="Helical" evidence="6">
    <location>
        <begin position="394"/>
        <end position="417"/>
    </location>
</feature>
<keyword evidence="4 6" id="KW-1133">Transmembrane helix</keyword>
<evidence type="ECO:0000256" key="1">
    <source>
        <dbReference type="ARBA" id="ARBA00004651"/>
    </source>
</evidence>
<gene>
    <name evidence="7" type="ORF">BMF97_05765</name>
</gene>
<dbReference type="eggNOG" id="COG2244">
    <property type="taxonomic scope" value="Bacteria"/>
</dbReference>
<dbReference type="EMBL" id="MPOG01000007">
    <property type="protein sequence ID" value="OOH96773.1"/>
    <property type="molecule type" value="Genomic_DNA"/>
</dbReference>
<feature type="transmembrane region" description="Helical" evidence="6">
    <location>
        <begin position="116"/>
        <end position="135"/>
    </location>
</feature>
<evidence type="ECO:0000256" key="2">
    <source>
        <dbReference type="ARBA" id="ARBA00022475"/>
    </source>
</evidence>
<feature type="transmembrane region" description="Helical" evidence="6">
    <location>
        <begin position="42"/>
        <end position="67"/>
    </location>
</feature>
<feature type="transmembrane region" description="Helical" evidence="6">
    <location>
        <begin position="217"/>
        <end position="237"/>
    </location>
</feature>
<feature type="transmembrane region" description="Helical" evidence="6">
    <location>
        <begin position="304"/>
        <end position="324"/>
    </location>
</feature>
<dbReference type="STRING" id="238.BBD35_16345"/>
<feature type="transmembrane region" description="Helical" evidence="6">
    <location>
        <begin position="155"/>
        <end position="173"/>
    </location>
</feature>
<evidence type="ECO:0000256" key="6">
    <source>
        <dbReference type="SAM" id="Phobius"/>
    </source>
</evidence>
<dbReference type="RefSeq" id="WP_077564431.1">
    <property type="nucleotide sequence ID" value="NZ_CP016378.1"/>
</dbReference>
<feature type="transmembrane region" description="Helical" evidence="6">
    <location>
        <begin position="257"/>
        <end position="283"/>
    </location>
</feature>
<evidence type="ECO:0000256" key="3">
    <source>
        <dbReference type="ARBA" id="ARBA00022692"/>
    </source>
</evidence>
<dbReference type="AlphaFoldDB" id="A0A1T3FLI6"/>
<protein>
    <submittedName>
        <fullName evidence="7">Polysaccharide biosynthesis protein</fullName>
    </submittedName>
</protein>
<keyword evidence="5 6" id="KW-0472">Membrane</keyword>
<feature type="transmembrane region" description="Helical" evidence="6">
    <location>
        <begin position="369"/>
        <end position="388"/>
    </location>
</feature>
<feature type="transmembrane region" description="Helical" evidence="6">
    <location>
        <begin position="79"/>
        <end position="104"/>
    </location>
</feature>
<dbReference type="PANTHER" id="PTHR30250:SF11">
    <property type="entry name" value="O-ANTIGEN TRANSPORTER-RELATED"/>
    <property type="match status" value="1"/>
</dbReference>
<feature type="transmembrane region" description="Helical" evidence="6">
    <location>
        <begin position="12"/>
        <end position="30"/>
    </location>
</feature>
<dbReference type="OrthoDB" id="88014at2"/>
<feature type="transmembrane region" description="Helical" evidence="6">
    <location>
        <begin position="429"/>
        <end position="449"/>
    </location>
</feature>
<dbReference type="GO" id="GO:0005886">
    <property type="term" value="C:plasma membrane"/>
    <property type="evidence" value="ECO:0007669"/>
    <property type="project" value="UniProtKB-SubCell"/>
</dbReference>
<reference evidence="7 8" key="1">
    <citation type="submission" date="2016-11" db="EMBL/GenBank/DDBJ databases">
        <title>Genome sequence and comparative genomic analysis of clinical strain Elizabethkingia meningoseptica 61421 PRCM.</title>
        <authorList>
            <person name="Wang M."/>
            <person name="Hu S."/>
            <person name="Cao L."/>
            <person name="Jiang T."/>
            <person name="Zhou Y."/>
            <person name="Ming D."/>
        </authorList>
    </citation>
    <scope>NUCLEOTIDE SEQUENCE [LARGE SCALE GENOMIC DNA]</scope>
    <source>
        <strain evidence="7 8">61421 PRCM</strain>
    </source>
</reference>
<proteinExistence type="predicted"/>
<keyword evidence="2" id="KW-1003">Cell membrane</keyword>
<comment type="caution">
    <text evidence="7">The sequence shown here is derived from an EMBL/GenBank/DDBJ whole genome shotgun (WGS) entry which is preliminary data.</text>
</comment>
<dbReference type="InterPro" id="IPR050833">
    <property type="entry name" value="Poly_Biosynth_Transport"/>
</dbReference>
<evidence type="ECO:0000256" key="5">
    <source>
        <dbReference type="ARBA" id="ARBA00023136"/>
    </source>
</evidence>
<feature type="transmembrane region" description="Helical" evidence="6">
    <location>
        <begin position="339"/>
        <end position="357"/>
    </location>
</feature>
<accession>A0A1T3FLI6</accession>
<evidence type="ECO:0000313" key="7">
    <source>
        <dbReference type="EMBL" id="OOH96773.1"/>
    </source>
</evidence>
<feature type="transmembrane region" description="Helical" evidence="6">
    <location>
        <begin position="455"/>
        <end position="476"/>
    </location>
</feature>
<comment type="subcellular location">
    <subcellularLocation>
        <location evidence="1">Cell membrane</location>
        <topology evidence="1">Multi-pass membrane protein</topology>
    </subcellularLocation>
</comment>
<keyword evidence="3 6" id="KW-0812">Transmembrane</keyword>
<evidence type="ECO:0000313" key="8">
    <source>
        <dbReference type="Proteomes" id="UP000188947"/>
    </source>
</evidence>
<dbReference type="Proteomes" id="UP000188947">
    <property type="component" value="Unassembled WGS sequence"/>
</dbReference>
<keyword evidence="8" id="KW-1185">Reference proteome</keyword>
<dbReference type="PANTHER" id="PTHR30250">
    <property type="entry name" value="PST FAMILY PREDICTED COLANIC ACID TRANSPORTER"/>
    <property type="match status" value="1"/>
</dbReference>
<name>A0A1T3FLI6_ELIME</name>
<feature type="transmembrane region" description="Helical" evidence="6">
    <location>
        <begin position="179"/>
        <end position="196"/>
    </location>
</feature>